<accession>A0A9N9XRZ7</accession>
<evidence type="ECO:0000256" key="1">
    <source>
        <dbReference type="ARBA" id="ARBA00009995"/>
    </source>
</evidence>
<dbReference type="PANTHER" id="PTHR48043">
    <property type="entry name" value="EG:EG0003.4 PROTEIN-RELATED"/>
    <property type="match status" value="1"/>
</dbReference>
<keyword evidence="4" id="KW-0472">Membrane</keyword>
<reference evidence="6" key="1">
    <citation type="submission" date="2022-01" db="EMBL/GenBank/DDBJ databases">
        <authorList>
            <person name="King R."/>
        </authorList>
    </citation>
    <scope>NUCLEOTIDE SEQUENCE</scope>
</reference>
<keyword evidence="5" id="KW-0732">Signal</keyword>
<keyword evidence="4" id="KW-1133">Transmembrane helix</keyword>
<dbReference type="PANTHER" id="PTHR48043:SF159">
    <property type="entry name" value="EG:EG0003.4 PROTEIN-RELATED"/>
    <property type="match status" value="1"/>
</dbReference>
<proteinExistence type="inferred from homology"/>
<dbReference type="GO" id="GO:0008194">
    <property type="term" value="F:UDP-glycosyltransferase activity"/>
    <property type="evidence" value="ECO:0007669"/>
    <property type="project" value="InterPro"/>
</dbReference>
<protein>
    <submittedName>
        <fullName evidence="6">Uncharacterized protein</fullName>
    </submittedName>
</protein>
<dbReference type="OrthoDB" id="5835829at2759"/>
<evidence type="ECO:0000313" key="7">
    <source>
        <dbReference type="Proteomes" id="UP001153712"/>
    </source>
</evidence>
<feature type="signal peptide" evidence="5">
    <location>
        <begin position="1"/>
        <end position="17"/>
    </location>
</feature>
<evidence type="ECO:0000256" key="4">
    <source>
        <dbReference type="SAM" id="Phobius"/>
    </source>
</evidence>
<comment type="similarity">
    <text evidence="1">Belongs to the UDP-glycosyltransferase family.</text>
</comment>
<dbReference type="Pfam" id="PF00201">
    <property type="entry name" value="UDPGT"/>
    <property type="match status" value="1"/>
</dbReference>
<keyword evidence="3" id="KW-0808">Transferase</keyword>
<dbReference type="SUPFAM" id="SSF53756">
    <property type="entry name" value="UDP-Glycosyltransferase/glycogen phosphorylase"/>
    <property type="match status" value="1"/>
</dbReference>
<dbReference type="EMBL" id="OU900100">
    <property type="protein sequence ID" value="CAG9863774.1"/>
    <property type="molecule type" value="Genomic_DNA"/>
</dbReference>
<gene>
    <name evidence="6" type="ORF">PHYEVI_LOCUS10058</name>
</gene>
<dbReference type="CDD" id="cd03784">
    <property type="entry name" value="GT1_Gtf-like"/>
    <property type="match status" value="1"/>
</dbReference>
<dbReference type="Gene3D" id="3.40.50.2000">
    <property type="entry name" value="Glycogen Phosphorylase B"/>
    <property type="match status" value="1"/>
</dbReference>
<dbReference type="InterPro" id="IPR002213">
    <property type="entry name" value="UDP_glucos_trans"/>
</dbReference>
<dbReference type="AlphaFoldDB" id="A0A9N9XRZ7"/>
<dbReference type="InterPro" id="IPR050271">
    <property type="entry name" value="UDP-glycosyltransferase"/>
</dbReference>
<evidence type="ECO:0000256" key="2">
    <source>
        <dbReference type="ARBA" id="ARBA00022676"/>
    </source>
</evidence>
<keyword evidence="2" id="KW-0328">Glycosyltransferase</keyword>
<feature type="transmembrane region" description="Helical" evidence="4">
    <location>
        <begin position="477"/>
        <end position="496"/>
    </location>
</feature>
<evidence type="ECO:0000256" key="3">
    <source>
        <dbReference type="ARBA" id="ARBA00022679"/>
    </source>
</evidence>
<organism evidence="6 7">
    <name type="scientific">Phyllotreta striolata</name>
    <name type="common">Striped flea beetle</name>
    <name type="synonym">Crioceris striolata</name>
    <dbReference type="NCBI Taxonomy" id="444603"/>
    <lineage>
        <taxon>Eukaryota</taxon>
        <taxon>Metazoa</taxon>
        <taxon>Ecdysozoa</taxon>
        <taxon>Arthropoda</taxon>
        <taxon>Hexapoda</taxon>
        <taxon>Insecta</taxon>
        <taxon>Pterygota</taxon>
        <taxon>Neoptera</taxon>
        <taxon>Endopterygota</taxon>
        <taxon>Coleoptera</taxon>
        <taxon>Polyphaga</taxon>
        <taxon>Cucujiformia</taxon>
        <taxon>Chrysomeloidea</taxon>
        <taxon>Chrysomelidae</taxon>
        <taxon>Galerucinae</taxon>
        <taxon>Alticini</taxon>
        <taxon>Phyllotreta</taxon>
    </lineage>
</organism>
<evidence type="ECO:0000313" key="6">
    <source>
        <dbReference type="EMBL" id="CAG9863774.1"/>
    </source>
</evidence>
<feature type="chain" id="PRO_5040109483" evidence="5">
    <location>
        <begin position="18"/>
        <end position="527"/>
    </location>
</feature>
<name>A0A9N9XRZ7_PHYSR</name>
<sequence length="527" mass="60281">MTLKIIIFLSLLWGIEGSHILGIFSTPDVDHFMLGSRLMEALAQKGHQITFVAPFTPEFQNENVTTVEILQEIELQEVNKLYTNFMERVNMNFITRTMHMYSSSYDITEAVLTDSKFQALLQNPKKYDLIITEYYMNEALFGLSSYFYAPMILLSPLPSSSLMNELFANPAPSSYVPNILSGLTGRMSFPQRLHNFFCNAFNKHYKYYLALPWQEYLLKKYIDKNLSINEAIENVNLILLNSHASVTEPAPHTPNMIEVGGMHMAPPKPLPRDLENFIRKSSGVVYIALHPDLTASSLGREKVAVILNGLEKLSNLNVVWNIDADEDIGPVPENVMVVTDVPHQDVISHENVVAFVTDGNLMRIFEAVYYAKPIVAIPLVDDQESNVAKAVEDSYAKGISFDELSGKKIDEQIRDVLKNSLYSYNVLKRSRHFKERPISPIDEAVYWAEYVIRQGDPKHLQSTGVHLSMFKRHMVDIIILLTVIDIVLFLIFYYVIKHIIHLGFKKRLERKSRRYVQLENEAGQNKL</sequence>
<keyword evidence="7" id="KW-1185">Reference proteome</keyword>
<dbReference type="Proteomes" id="UP001153712">
    <property type="component" value="Chromosome 7"/>
</dbReference>
<evidence type="ECO:0000256" key="5">
    <source>
        <dbReference type="SAM" id="SignalP"/>
    </source>
</evidence>
<keyword evidence="4" id="KW-0812">Transmembrane</keyword>